<dbReference type="PIRSF" id="PIRSF002845">
    <property type="entry name" value="Ttrprl_mtas_MazG"/>
    <property type="match status" value="1"/>
</dbReference>
<feature type="domain" description="NTP pyrophosphohydrolase MazG-like" evidence="2">
    <location>
        <begin position="395"/>
        <end position="454"/>
    </location>
</feature>
<dbReference type="OrthoDB" id="9808939at2"/>
<dbReference type="InterPro" id="IPR011551">
    <property type="entry name" value="NTP_PyrPHydrolase_MazG"/>
</dbReference>
<protein>
    <submittedName>
        <fullName evidence="3">Nucleoside triphosphate pyrophosphohydrolase</fullName>
    </submittedName>
</protein>
<gene>
    <name evidence="3" type="ORF">B0W44_00310</name>
</gene>
<evidence type="ECO:0000259" key="2">
    <source>
        <dbReference type="Pfam" id="PF03819"/>
    </source>
</evidence>
<dbReference type="Pfam" id="PF03819">
    <property type="entry name" value="MazG"/>
    <property type="match status" value="2"/>
</dbReference>
<evidence type="ECO:0000313" key="4">
    <source>
        <dbReference type="Proteomes" id="UP000188603"/>
    </source>
</evidence>
<dbReference type="GO" id="GO:0006203">
    <property type="term" value="P:dGTP catabolic process"/>
    <property type="evidence" value="ECO:0007669"/>
    <property type="project" value="TreeGrafter"/>
</dbReference>
<dbReference type="Pfam" id="PF00590">
    <property type="entry name" value="TP_methylase"/>
    <property type="match status" value="1"/>
</dbReference>
<dbReference type="GO" id="GO:0046076">
    <property type="term" value="P:dTTP catabolic process"/>
    <property type="evidence" value="ECO:0007669"/>
    <property type="project" value="TreeGrafter"/>
</dbReference>
<evidence type="ECO:0000259" key="1">
    <source>
        <dbReference type="Pfam" id="PF00590"/>
    </source>
</evidence>
<feature type="domain" description="Tetrapyrrole methylase" evidence="1">
    <location>
        <begin position="6"/>
        <end position="209"/>
    </location>
</feature>
<sequence>MSSNGRITVVGLGSGDEADLTLGVVSTLQEAEQLFLRTENHPVVPWLKQQGLAYEAFDDVYERYGRFEPVYEDVTERLIRAAGGRHIVYAVPGHPMVAEKTTEMLLQKGRTRGVDVEIKGGHSFLDTVFARLQIDPIDGFMLLNALDFTPDQCNPRMTTVIAQVYDQLTASDVKLTLMERYPDDVDVIVAHSLGVDGEESVRTVPLYELDHRFPVSSLSVVVVPPVPEDVMLTRDFSEFVNIVATLRSPNGCPWDRKQTHESLRKYLVEETAEFIEAVNKKDPEHMCDELGDILLQIGLHAQIAAENETFTIRDVIQRINEKLIRRHPHVFGDEEVKDAAEVSENWRKIKEVEKRAEGKRNSKSLADGIPATLPTLSRAVQLQQRAAEHGFDWTEVGPVVDKVREELTECLEASGDDVEKELGDLLFAVVNLARFLNVDPEQALRRAESKFTVRFDQMKQKAEREGLLFHHLTLEQMEALWQSVKQSEAVGR</sequence>
<dbReference type="InterPro" id="IPR014777">
    <property type="entry name" value="4pyrrole_Mease_sub1"/>
</dbReference>
<dbReference type="RefSeq" id="WP_077718285.1">
    <property type="nucleotide sequence ID" value="NZ_CP019699.1"/>
</dbReference>
<dbReference type="GO" id="GO:0046052">
    <property type="term" value="P:UTP catabolic process"/>
    <property type="evidence" value="ECO:0007669"/>
    <property type="project" value="TreeGrafter"/>
</dbReference>
<dbReference type="CDD" id="cd11723">
    <property type="entry name" value="YabN_N_like"/>
    <property type="match status" value="1"/>
</dbReference>
<keyword evidence="4" id="KW-1185">Reference proteome</keyword>
<dbReference type="CDD" id="cd11529">
    <property type="entry name" value="NTP-PPase_MazG_Cterm"/>
    <property type="match status" value="1"/>
</dbReference>
<name>A0A1U9K354_9BACL</name>
<dbReference type="SUPFAM" id="SSF101386">
    <property type="entry name" value="all-alpha NTP pyrophosphatases"/>
    <property type="match status" value="2"/>
</dbReference>
<accession>A0A1U9K354</accession>
<dbReference type="PANTHER" id="PTHR30522">
    <property type="entry name" value="NUCLEOSIDE TRIPHOSPHATE PYROPHOSPHOHYDROLASE"/>
    <property type="match status" value="1"/>
</dbReference>
<dbReference type="Gene3D" id="3.40.1010.10">
    <property type="entry name" value="Cobalt-precorrin-4 Transmethylase, Domain 1"/>
    <property type="match status" value="1"/>
</dbReference>
<dbReference type="STRING" id="1471761.B0W44_00310"/>
<dbReference type="InterPro" id="IPR024180">
    <property type="entry name" value="Tetrapyrrole_Mease/MazG_pred"/>
</dbReference>
<keyword evidence="3" id="KW-0378">Hydrolase</keyword>
<dbReference type="CDD" id="cd11528">
    <property type="entry name" value="NTP-PPase_MazG_Nterm"/>
    <property type="match status" value="1"/>
</dbReference>
<dbReference type="SUPFAM" id="SSF53790">
    <property type="entry name" value="Tetrapyrrole methylase"/>
    <property type="match status" value="1"/>
</dbReference>
<organism evidence="3 4">
    <name type="scientific">Novibacillus thermophilus</name>
    <dbReference type="NCBI Taxonomy" id="1471761"/>
    <lineage>
        <taxon>Bacteria</taxon>
        <taxon>Bacillati</taxon>
        <taxon>Bacillota</taxon>
        <taxon>Bacilli</taxon>
        <taxon>Bacillales</taxon>
        <taxon>Thermoactinomycetaceae</taxon>
        <taxon>Novibacillus</taxon>
    </lineage>
</organism>
<dbReference type="InterPro" id="IPR048015">
    <property type="entry name" value="NTP-PPase_MazG-like_N"/>
</dbReference>
<dbReference type="PANTHER" id="PTHR30522:SF0">
    <property type="entry name" value="NUCLEOSIDE TRIPHOSPHATE PYROPHOSPHOHYDROLASE"/>
    <property type="match status" value="1"/>
</dbReference>
<dbReference type="GO" id="GO:0046047">
    <property type="term" value="P:TTP catabolic process"/>
    <property type="evidence" value="ECO:0007669"/>
    <property type="project" value="TreeGrafter"/>
</dbReference>
<dbReference type="EMBL" id="CP019699">
    <property type="protein sequence ID" value="AQS54469.1"/>
    <property type="molecule type" value="Genomic_DNA"/>
</dbReference>
<reference evidence="3 4" key="1">
    <citation type="journal article" date="2015" name="Int. J. Syst. Evol. Microbiol.">
        <title>Novibacillus thermophilus gen. nov., sp. nov., a Gram-staining-negative and moderately thermophilic member of the family Thermoactinomycetaceae.</title>
        <authorList>
            <person name="Yang G."/>
            <person name="Chen J."/>
            <person name="Zhou S."/>
        </authorList>
    </citation>
    <scope>NUCLEOTIDE SEQUENCE [LARGE SCALE GENOMIC DNA]</scope>
    <source>
        <strain evidence="3 4">SG-1</strain>
    </source>
</reference>
<dbReference type="GO" id="GO:0047429">
    <property type="term" value="F:nucleoside triphosphate diphosphatase activity"/>
    <property type="evidence" value="ECO:0007669"/>
    <property type="project" value="InterPro"/>
</dbReference>
<dbReference type="GO" id="GO:0046081">
    <property type="term" value="P:dUTP catabolic process"/>
    <property type="evidence" value="ECO:0007669"/>
    <property type="project" value="TreeGrafter"/>
</dbReference>
<dbReference type="GO" id="GO:0046061">
    <property type="term" value="P:dATP catabolic process"/>
    <property type="evidence" value="ECO:0007669"/>
    <property type="project" value="TreeGrafter"/>
</dbReference>
<dbReference type="NCBIfam" id="NF007113">
    <property type="entry name" value="PRK09562.1"/>
    <property type="match status" value="1"/>
</dbReference>
<dbReference type="FunFam" id="1.10.287.1080:FF:000001">
    <property type="entry name" value="Nucleoside triphosphate pyrophosphohydrolase"/>
    <property type="match status" value="1"/>
</dbReference>
<proteinExistence type="predicted"/>
<dbReference type="GO" id="GO:0008168">
    <property type="term" value="F:methyltransferase activity"/>
    <property type="evidence" value="ECO:0007669"/>
    <property type="project" value="InterPro"/>
</dbReference>
<dbReference type="Gene3D" id="1.10.287.1080">
    <property type="entry name" value="MazG-like"/>
    <property type="match status" value="2"/>
</dbReference>
<dbReference type="InterPro" id="IPR004518">
    <property type="entry name" value="MazG-like_dom"/>
</dbReference>
<dbReference type="KEGG" id="ntr:B0W44_00310"/>
<dbReference type="InterPro" id="IPR048011">
    <property type="entry name" value="NTP-PPase_MazG-like_C"/>
</dbReference>
<dbReference type="GO" id="GO:0006950">
    <property type="term" value="P:response to stress"/>
    <property type="evidence" value="ECO:0007669"/>
    <property type="project" value="UniProtKB-ARBA"/>
</dbReference>
<feature type="domain" description="NTP pyrophosphohydrolase MazG-like" evidence="2">
    <location>
        <begin position="258"/>
        <end position="331"/>
    </location>
</feature>
<dbReference type="InterPro" id="IPR000878">
    <property type="entry name" value="4pyrrol_Mease"/>
</dbReference>
<dbReference type="AlphaFoldDB" id="A0A1U9K354"/>
<dbReference type="InterPro" id="IPR035013">
    <property type="entry name" value="YabN_N"/>
</dbReference>
<dbReference type="InterPro" id="IPR035996">
    <property type="entry name" value="4pyrrol_Methylase_sf"/>
</dbReference>
<evidence type="ECO:0000313" key="3">
    <source>
        <dbReference type="EMBL" id="AQS54469.1"/>
    </source>
</evidence>
<dbReference type="Proteomes" id="UP000188603">
    <property type="component" value="Chromosome"/>
</dbReference>
<dbReference type="NCBIfam" id="TIGR00444">
    <property type="entry name" value="mazG"/>
    <property type="match status" value="1"/>
</dbReference>